<accession>A0A1R0X119</accession>
<organism evidence="1 2">
    <name type="scientific">Paenibacillus odorifer</name>
    <dbReference type="NCBI Taxonomy" id="189426"/>
    <lineage>
        <taxon>Bacteria</taxon>
        <taxon>Bacillati</taxon>
        <taxon>Bacillota</taxon>
        <taxon>Bacilli</taxon>
        <taxon>Bacillales</taxon>
        <taxon>Paenibacillaceae</taxon>
        <taxon>Paenibacillus</taxon>
    </lineage>
</organism>
<evidence type="ECO:0000313" key="1">
    <source>
        <dbReference type="EMBL" id="OMD26275.1"/>
    </source>
</evidence>
<dbReference type="Proteomes" id="UP000187465">
    <property type="component" value="Unassembled WGS sequence"/>
</dbReference>
<sequence length="120" mass="13627">MIMKQKIYPTCRLCDKLNAEMTHCAIYGALAPENINNTALAGACSLSGEYVRLLHASPNEYNYGRLPGGKSVDEEEDSELFIYDKKDETDKFIEKHGITLEQWANSFFIKRSISKNETEN</sequence>
<dbReference type="RefSeq" id="WP_256715960.1">
    <property type="nucleotide sequence ID" value="NZ_MKQP01000043.1"/>
</dbReference>
<proteinExistence type="predicted"/>
<evidence type="ECO:0000313" key="2">
    <source>
        <dbReference type="Proteomes" id="UP000187465"/>
    </source>
</evidence>
<name>A0A1R0X119_9BACL</name>
<reference evidence="1 2" key="1">
    <citation type="submission" date="2016-10" db="EMBL/GenBank/DDBJ databases">
        <title>Paenibacillus species isolates.</title>
        <authorList>
            <person name="Beno S.M."/>
        </authorList>
    </citation>
    <scope>NUCLEOTIDE SEQUENCE [LARGE SCALE GENOMIC DNA]</scope>
    <source>
        <strain evidence="1 2">FSL H7-0604</strain>
    </source>
</reference>
<gene>
    <name evidence="1" type="ORF">BJP51_27735</name>
</gene>
<dbReference type="EMBL" id="MKQP01000043">
    <property type="protein sequence ID" value="OMD26275.1"/>
    <property type="molecule type" value="Genomic_DNA"/>
</dbReference>
<protein>
    <submittedName>
        <fullName evidence="1">Uncharacterized protein</fullName>
    </submittedName>
</protein>
<dbReference type="AlphaFoldDB" id="A0A1R0X119"/>
<comment type="caution">
    <text evidence="1">The sequence shown here is derived from an EMBL/GenBank/DDBJ whole genome shotgun (WGS) entry which is preliminary data.</text>
</comment>